<dbReference type="InterPro" id="IPR036388">
    <property type="entry name" value="WH-like_DNA-bd_sf"/>
</dbReference>
<protein>
    <submittedName>
        <fullName evidence="1">Uncharacterized protein</fullName>
    </submittedName>
</protein>
<dbReference type="InterPro" id="IPR016032">
    <property type="entry name" value="Sig_transdc_resp-reg_C-effctor"/>
</dbReference>
<gene>
    <name evidence="1" type="ORF">UU67_C0027G0001</name>
</gene>
<dbReference type="GO" id="GO:0006355">
    <property type="term" value="P:regulation of DNA-templated transcription"/>
    <property type="evidence" value="ECO:0007669"/>
    <property type="project" value="InterPro"/>
</dbReference>
<evidence type="ECO:0000313" key="2">
    <source>
        <dbReference type="Proteomes" id="UP000034753"/>
    </source>
</evidence>
<name>A0A0G0WKG6_9BACT</name>
<organism evidence="1 2">
    <name type="scientific">Candidatus Daviesbacteria bacterium GW2011_GWB1_41_5</name>
    <dbReference type="NCBI Taxonomy" id="1618429"/>
    <lineage>
        <taxon>Bacteria</taxon>
        <taxon>Candidatus Daviesiibacteriota</taxon>
    </lineage>
</organism>
<dbReference type="GO" id="GO:0003677">
    <property type="term" value="F:DNA binding"/>
    <property type="evidence" value="ECO:0007669"/>
    <property type="project" value="InterPro"/>
</dbReference>
<proteinExistence type="predicted"/>
<accession>A0A0G0WKG6</accession>
<comment type="caution">
    <text evidence="1">The sequence shown here is derived from an EMBL/GenBank/DDBJ whole genome shotgun (WGS) entry which is preliminary data.</text>
</comment>
<sequence length="200" mass="22346">MEKLFEGQFPFDGQDRMVLQKVVDGHNEEEMARECLPFHLLTSVQREVLQSIAYGQSDKEIAMTYHKSSGTIRTLWLSLGRIGMPFRYKSDSQVNSHSAILALIVDGINYGYLKTKLPESVQELSLAENEVFELRLQGLAHPEIAIKRQVSLADVGQLSSNAIHKLMGNNFFHAAAIATYLKLHGKWSVCSGKGGKIINL</sequence>
<dbReference type="Gene3D" id="1.10.10.10">
    <property type="entry name" value="Winged helix-like DNA-binding domain superfamily/Winged helix DNA-binding domain"/>
    <property type="match status" value="1"/>
</dbReference>
<dbReference type="AlphaFoldDB" id="A0A0G0WKG6"/>
<reference evidence="1 2" key="1">
    <citation type="journal article" date="2015" name="Nature">
        <title>rRNA introns, odd ribosomes, and small enigmatic genomes across a large radiation of phyla.</title>
        <authorList>
            <person name="Brown C.T."/>
            <person name="Hug L.A."/>
            <person name="Thomas B.C."/>
            <person name="Sharon I."/>
            <person name="Castelle C.J."/>
            <person name="Singh A."/>
            <person name="Wilkins M.J."/>
            <person name="Williams K.H."/>
            <person name="Banfield J.F."/>
        </authorList>
    </citation>
    <scope>NUCLEOTIDE SEQUENCE [LARGE SCALE GENOMIC DNA]</scope>
</reference>
<dbReference type="Proteomes" id="UP000034753">
    <property type="component" value="Unassembled WGS sequence"/>
</dbReference>
<dbReference type="SUPFAM" id="SSF46894">
    <property type="entry name" value="C-terminal effector domain of the bipartite response regulators"/>
    <property type="match status" value="2"/>
</dbReference>
<dbReference type="EMBL" id="LCBN01000027">
    <property type="protein sequence ID" value="KKS13299.1"/>
    <property type="molecule type" value="Genomic_DNA"/>
</dbReference>
<evidence type="ECO:0000313" key="1">
    <source>
        <dbReference type="EMBL" id="KKS13299.1"/>
    </source>
</evidence>